<dbReference type="Pfam" id="PF02254">
    <property type="entry name" value="TrkA_N"/>
    <property type="match status" value="1"/>
</dbReference>
<dbReference type="GO" id="GO:0005886">
    <property type="term" value="C:plasma membrane"/>
    <property type="evidence" value="ECO:0007669"/>
    <property type="project" value="InterPro"/>
</dbReference>
<evidence type="ECO:0000259" key="9">
    <source>
        <dbReference type="PROSITE" id="PS51202"/>
    </source>
</evidence>
<accession>A0A1S8AYZ6</accession>
<dbReference type="PROSITE" id="PS51202">
    <property type="entry name" value="RCK_C"/>
    <property type="match status" value="1"/>
</dbReference>
<feature type="compositionally biased region" description="Low complexity" evidence="7">
    <location>
        <begin position="226"/>
        <end position="236"/>
    </location>
</feature>
<dbReference type="InterPro" id="IPR036721">
    <property type="entry name" value="RCK_C_sf"/>
</dbReference>
<feature type="domain" description="RCK C-terminal" evidence="9">
    <location>
        <begin position="135"/>
        <end position="217"/>
    </location>
</feature>
<dbReference type="Proteomes" id="UP000189370">
    <property type="component" value="Unassembled WGS sequence"/>
</dbReference>
<keyword evidence="2" id="KW-0813">Transport</keyword>
<dbReference type="STRING" id="301967.A6E15_12535"/>
<dbReference type="EMBL" id="LWLN01000001">
    <property type="protein sequence ID" value="OLZ41761.1"/>
    <property type="molecule type" value="Genomic_DNA"/>
</dbReference>
<dbReference type="RefSeq" id="WP_076146727.1">
    <property type="nucleotide sequence ID" value="NZ_LWLN01000001.1"/>
</dbReference>
<evidence type="ECO:0000256" key="7">
    <source>
        <dbReference type="SAM" id="MobiDB-lite"/>
    </source>
</evidence>
<dbReference type="OrthoDB" id="169192at2157"/>
<dbReference type="SUPFAM" id="SSF51735">
    <property type="entry name" value="NAD(P)-binding Rossmann-fold domains"/>
    <property type="match status" value="1"/>
</dbReference>
<comment type="function">
    <text evidence="1">Part of a potassium transport system.</text>
</comment>
<evidence type="ECO:0000256" key="3">
    <source>
        <dbReference type="ARBA" id="ARBA00022538"/>
    </source>
</evidence>
<evidence type="ECO:0000313" key="11">
    <source>
        <dbReference type="Proteomes" id="UP000189370"/>
    </source>
</evidence>
<reference evidence="11" key="1">
    <citation type="submission" date="2016-04" db="EMBL/GenBank/DDBJ databases">
        <authorList>
            <person name="Chen S.-C."/>
            <person name="Lai M.-C."/>
        </authorList>
    </citation>
    <scope>NUCLEOTIDE SEQUENCE [LARGE SCALE GENOMIC DNA]</scope>
    <source>
        <strain evidence="11">AB14</strain>
    </source>
</reference>
<dbReference type="PROSITE" id="PS51201">
    <property type="entry name" value="RCK_N"/>
    <property type="match status" value="1"/>
</dbReference>
<dbReference type="Gene3D" id="3.40.50.720">
    <property type="entry name" value="NAD(P)-binding Rossmann-like Domain"/>
    <property type="match status" value="1"/>
</dbReference>
<keyword evidence="11" id="KW-1185">Reference proteome</keyword>
<feature type="domain" description="RCK N-terminal" evidence="8">
    <location>
        <begin position="1"/>
        <end position="116"/>
    </location>
</feature>
<dbReference type="PANTHER" id="PTHR43833">
    <property type="entry name" value="POTASSIUM CHANNEL PROTEIN 2-RELATED-RELATED"/>
    <property type="match status" value="1"/>
</dbReference>
<comment type="caution">
    <text evidence="10">The sequence shown here is derived from an EMBL/GenBank/DDBJ whole genome shotgun (WGS) entry which is preliminary data.</text>
</comment>
<feature type="compositionally biased region" description="Acidic residues" evidence="7">
    <location>
        <begin position="239"/>
        <end position="248"/>
    </location>
</feature>
<evidence type="ECO:0000256" key="5">
    <source>
        <dbReference type="ARBA" id="ARBA00023027"/>
    </source>
</evidence>
<keyword evidence="4" id="KW-0630">Potassium</keyword>
<dbReference type="AlphaFoldDB" id="A0A1S8AYZ6"/>
<dbReference type="Pfam" id="PF02080">
    <property type="entry name" value="TrkA_C"/>
    <property type="match status" value="1"/>
</dbReference>
<evidence type="ECO:0000256" key="4">
    <source>
        <dbReference type="ARBA" id="ARBA00022958"/>
    </source>
</evidence>
<dbReference type="InterPro" id="IPR036291">
    <property type="entry name" value="NAD(P)-bd_dom_sf"/>
</dbReference>
<dbReference type="PANTHER" id="PTHR43833:SF5">
    <property type="entry name" value="TRK SYSTEM POTASSIUM UPTAKE PROTEIN TRKA"/>
    <property type="match status" value="1"/>
</dbReference>
<evidence type="ECO:0000256" key="6">
    <source>
        <dbReference type="ARBA" id="ARBA00023065"/>
    </source>
</evidence>
<keyword evidence="5" id="KW-0520">NAD</keyword>
<dbReference type="InterPro" id="IPR050721">
    <property type="entry name" value="Trk_Ktr_HKT_K-transport"/>
</dbReference>
<sequence>MRFVIIGAGRVGLRTARVLRDEDHDVTMVERDEPTRRRAREQGFTVVDGDGSREDVLEEAGIAEADALGALTGDLNVNFTACMIGNHHGCRTVMRIDEAYREGIYRKYADQVDEVIYPERLGAIGAKNALLGGTIRAIADVAPNLQVVELTITADAPVNGYTISELHLPADATVLAFGKGEDPLEIPTEDLSLEDGDRLVVLADFDVLSEVRQLLVGETAERAAANAGTGTSSAATELLEGDSDGGAN</sequence>
<dbReference type="InterPro" id="IPR003148">
    <property type="entry name" value="RCK_N"/>
</dbReference>
<proteinExistence type="predicted"/>
<dbReference type="Gene3D" id="3.30.70.1450">
    <property type="entry name" value="Regulator of K+ conductance, C-terminal domain"/>
    <property type="match status" value="1"/>
</dbReference>
<keyword evidence="6" id="KW-0406">Ion transport</keyword>
<organism evidence="10 11">
    <name type="scientific">Natrinema saccharevitans</name>
    <dbReference type="NCBI Taxonomy" id="301967"/>
    <lineage>
        <taxon>Archaea</taxon>
        <taxon>Methanobacteriati</taxon>
        <taxon>Methanobacteriota</taxon>
        <taxon>Stenosarchaea group</taxon>
        <taxon>Halobacteria</taxon>
        <taxon>Halobacteriales</taxon>
        <taxon>Natrialbaceae</taxon>
        <taxon>Natrinema</taxon>
    </lineage>
</organism>
<evidence type="ECO:0000256" key="1">
    <source>
        <dbReference type="ARBA" id="ARBA00003660"/>
    </source>
</evidence>
<gene>
    <name evidence="10" type="ORF">A6E15_12535</name>
</gene>
<evidence type="ECO:0000313" key="10">
    <source>
        <dbReference type="EMBL" id="OLZ41761.1"/>
    </source>
</evidence>
<dbReference type="InterPro" id="IPR006036">
    <property type="entry name" value="K_uptake_TrkA"/>
</dbReference>
<protein>
    <submittedName>
        <fullName evidence="10">Potassium transporter Trk</fullName>
    </submittedName>
</protein>
<keyword evidence="3" id="KW-0633">Potassium transport</keyword>
<dbReference type="PRINTS" id="PR00335">
    <property type="entry name" value="KUPTAKETRKA"/>
</dbReference>
<evidence type="ECO:0000259" key="8">
    <source>
        <dbReference type="PROSITE" id="PS51201"/>
    </source>
</evidence>
<dbReference type="InterPro" id="IPR006037">
    <property type="entry name" value="RCK_C"/>
</dbReference>
<evidence type="ECO:0000256" key="2">
    <source>
        <dbReference type="ARBA" id="ARBA00022448"/>
    </source>
</evidence>
<dbReference type="GO" id="GO:0015079">
    <property type="term" value="F:potassium ion transmembrane transporter activity"/>
    <property type="evidence" value="ECO:0007669"/>
    <property type="project" value="InterPro"/>
</dbReference>
<feature type="region of interest" description="Disordered" evidence="7">
    <location>
        <begin position="226"/>
        <end position="248"/>
    </location>
</feature>
<dbReference type="SUPFAM" id="SSF116726">
    <property type="entry name" value="TrkA C-terminal domain-like"/>
    <property type="match status" value="1"/>
</dbReference>
<name>A0A1S8AYZ6_9EURY</name>